<keyword evidence="1" id="KW-0472">Membrane</keyword>
<keyword evidence="1" id="KW-0812">Transmembrane</keyword>
<dbReference type="PANTHER" id="PTHR37309">
    <property type="entry name" value="SLR0284 PROTEIN"/>
    <property type="match status" value="1"/>
</dbReference>
<feature type="transmembrane region" description="Helical" evidence="1">
    <location>
        <begin position="5"/>
        <end position="22"/>
    </location>
</feature>
<dbReference type="Pfam" id="PF04020">
    <property type="entry name" value="Phage_holin_4_2"/>
    <property type="match status" value="1"/>
</dbReference>
<keyword evidence="1" id="KW-1133">Transmembrane helix</keyword>
<comment type="caution">
    <text evidence="2">The sequence shown here is derived from an EMBL/GenBank/DDBJ whole genome shotgun (WGS) entry which is preliminary data.</text>
</comment>
<protein>
    <submittedName>
        <fullName evidence="2">Phage holin family protein</fullName>
    </submittedName>
</protein>
<evidence type="ECO:0000256" key="1">
    <source>
        <dbReference type="SAM" id="Phobius"/>
    </source>
</evidence>
<feature type="transmembrane region" description="Helical" evidence="1">
    <location>
        <begin position="28"/>
        <end position="47"/>
    </location>
</feature>
<gene>
    <name evidence="2" type="ORF">EDM58_22250</name>
</gene>
<sequence length="121" mass="13440">MFRWLVMLFLNGAALFYISSWFDSITIANLSVAVWAALVLGIVNTLVRPVLMLLTFPLHILTLGLFWFVINAATFALTAFFIDGFELGPWPGNLGTVIVAAALMSFFGWLIDLILGKKKRS</sequence>
<feature type="transmembrane region" description="Helical" evidence="1">
    <location>
        <begin position="94"/>
        <end position="115"/>
    </location>
</feature>
<feature type="transmembrane region" description="Helical" evidence="1">
    <location>
        <begin position="59"/>
        <end position="82"/>
    </location>
</feature>
<reference evidence="2 3" key="1">
    <citation type="submission" date="2018-10" db="EMBL/GenBank/DDBJ databases">
        <title>Phylogenomics of Brevibacillus.</title>
        <authorList>
            <person name="Dunlap C."/>
        </authorList>
    </citation>
    <scope>NUCLEOTIDE SEQUENCE [LARGE SCALE GENOMIC DNA]</scope>
    <source>
        <strain evidence="2 3">JCM 15085</strain>
    </source>
</reference>
<evidence type="ECO:0000313" key="3">
    <source>
        <dbReference type="Proteomes" id="UP000281915"/>
    </source>
</evidence>
<organism evidence="2 3">
    <name type="scientific">Brevibacillus panacihumi</name>
    <dbReference type="NCBI Taxonomy" id="497735"/>
    <lineage>
        <taxon>Bacteria</taxon>
        <taxon>Bacillati</taxon>
        <taxon>Bacillota</taxon>
        <taxon>Bacilli</taxon>
        <taxon>Bacillales</taxon>
        <taxon>Paenibacillaceae</taxon>
        <taxon>Brevibacillus</taxon>
    </lineage>
</organism>
<dbReference type="EMBL" id="RHHT01000064">
    <property type="protein sequence ID" value="RNB71680.1"/>
    <property type="molecule type" value="Genomic_DNA"/>
</dbReference>
<dbReference type="PANTHER" id="PTHR37309:SF1">
    <property type="entry name" value="SLR0284 PROTEIN"/>
    <property type="match status" value="1"/>
</dbReference>
<accession>A0A3M8C7J5</accession>
<dbReference type="InterPro" id="IPR007165">
    <property type="entry name" value="Phage_holin_4_2"/>
</dbReference>
<proteinExistence type="predicted"/>
<dbReference type="Proteomes" id="UP000281915">
    <property type="component" value="Unassembled WGS sequence"/>
</dbReference>
<dbReference type="RefSeq" id="WP_023555359.1">
    <property type="nucleotide sequence ID" value="NZ_JBCNED010000064.1"/>
</dbReference>
<name>A0A3M8C7J5_9BACL</name>
<evidence type="ECO:0000313" key="2">
    <source>
        <dbReference type="EMBL" id="RNB71680.1"/>
    </source>
</evidence>
<dbReference type="AlphaFoldDB" id="A0A3M8C7J5"/>